<proteinExistence type="predicted"/>
<evidence type="ECO:0000313" key="8">
    <source>
        <dbReference type="EMBL" id="CAJ1392295.1"/>
    </source>
</evidence>
<evidence type="ECO:0000256" key="2">
    <source>
        <dbReference type="ARBA" id="ARBA00022448"/>
    </source>
</evidence>
<feature type="transmembrane region" description="Helical" evidence="6">
    <location>
        <begin position="103"/>
        <end position="125"/>
    </location>
</feature>
<feature type="transmembrane region" description="Helical" evidence="6">
    <location>
        <begin position="174"/>
        <end position="197"/>
    </location>
</feature>
<accession>A0AA36IRE5</accession>
<feature type="transmembrane region" description="Helical" evidence="6">
    <location>
        <begin position="286"/>
        <end position="305"/>
    </location>
</feature>
<feature type="transmembrane region" description="Helical" evidence="6">
    <location>
        <begin position="256"/>
        <end position="274"/>
    </location>
</feature>
<feature type="transmembrane region" description="Helical" evidence="6">
    <location>
        <begin position="27"/>
        <end position="46"/>
    </location>
</feature>
<evidence type="ECO:0000256" key="3">
    <source>
        <dbReference type="ARBA" id="ARBA00022692"/>
    </source>
</evidence>
<evidence type="ECO:0000259" key="7">
    <source>
        <dbReference type="Pfam" id="PF01490"/>
    </source>
</evidence>
<reference evidence="8" key="1">
    <citation type="submission" date="2023-08" db="EMBL/GenBank/DDBJ databases">
        <authorList>
            <person name="Chen Y."/>
            <person name="Shah S."/>
            <person name="Dougan E. K."/>
            <person name="Thang M."/>
            <person name="Chan C."/>
        </authorList>
    </citation>
    <scope>NUCLEOTIDE SEQUENCE</scope>
</reference>
<organism evidence="8 9">
    <name type="scientific">Effrenium voratum</name>
    <dbReference type="NCBI Taxonomy" id="2562239"/>
    <lineage>
        <taxon>Eukaryota</taxon>
        <taxon>Sar</taxon>
        <taxon>Alveolata</taxon>
        <taxon>Dinophyceae</taxon>
        <taxon>Suessiales</taxon>
        <taxon>Symbiodiniaceae</taxon>
        <taxon>Effrenium</taxon>
    </lineage>
</organism>
<dbReference type="Pfam" id="PF01490">
    <property type="entry name" value="Aa_trans"/>
    <property type="match status" value="1"/>
</dbReference>
<evidence type="ECO:0000256" key="6">
    <source>
        <dbReference type="SAM" id="Phobius"/>
    </source>
</evidence>
<feature type="transmembrane region" description="Helical" evidence="6">
    <location>
        <begin position="373"/>
        <end position="394"/>
    </location>
</feature>
<comment type="subcellular location">
    <subcellularLocation>
        <location evidence="1">Membrane</location>
    </subcellularLocation>
</comment>
<dbReference type="Proteomes" id="UP001178507">
    <property type="component" value="Unassembled WGS sequence"/>
</dbReference>
<feature type="domain" description="Amino acid transporter transmembrane" evidence="7">
    <location>
        <begin position="30"/>
        <end position="427"/>
    </location>
</feature>
<dbReference type="InterPro" id="IPR013057">
    <property type="entry name" value="AA_transpt_TM"/>
</dbReference>
<name>A0AA36IRE5_9DINO</name>
<feature type="transmembrane region" description="Helical" evidence="6">
    <location>
        <begin position="145"/>
        <end position="167"/>
    </location>
</feature>
<feature type="transmembrane region" description="Helical" evidence="6">
    <location>
        <begin position="406"/>
        <end position="427"/>
    </location>
</feature>
<comment type="caution">
    <text evidence="8">The sequence shown here is derived from an EMBL/GenBank/DDBJ whole genome shotgun (WGS) entry which is preliminary data.</text>
</comment>
<dbReference type="PANTHER" id="PTHR48017">
    <property type="entry name" value="OS05G0424000 PROTEIN-RELATED"/>
    <property type="match status" value="1"/>
</dbReference>
<feature type="transmembrane region" description="Helical" evidence="6">
    <location>
        <begin position="58"/>
        <end position="82"/>
    </location>
</feature>
<evidence type="ECO:0000256" key="5">
    <source>
        <dbReference type="ARBA" id="ARBA00023136"/>
    </source>
</evidence>
<evidence type="ECO:0000256" key="1">
    <source>
        <dbReference type="ARBA" id="ARBA00004370"/>
    </source>
</evidence>
<evidence type="ECO:0000313" key="9">
    <source>
        <dbReference type="Proteomes" id="UP001178507"/>
    </source>
</evidence>
<keyword evidence="3 6" id="KW-0812">Transmembrane</keyword>
<keyword evidence="5 6" id="KW-0472">Membrane</keyword>
<dbReference type="GO" id="GO:0016020">
    <property type="term" value="C:membrane"/>
    <property type="evidence" value="ECO:0007669"/>
    <property type="project" value="UniProtKB-SubCell"/>
</dbReference>
<dbReference type="AlphaFoldDB" id="A0AA36IRE5"/>
<gene>
    <name evidence="8" type="ORF">EVOR1521_LOCUS17427</name>
</gene>
<keyword evidence="4 6" id="KW-1133">Transmembrane helix</keyword>
<feature type="transmembrane region" description="Helical" evidence="6">
    <location>
        <begin position="345"/>
        <end position="367"/>
    </location>
</feature>
<keyword evidence="2" id="KW-0813">Transport</keyword>
<keyword evidence="9" id="KW-1185">Reference proteome</keyword>
<sequence>MEFSSSEGESSSDIDSIKLDNVAKNPAWHFVVVTSAFTFGIVFSPYTLGAAGWFWGSAFWIFSTATTWVSGILIGHCVMEAVARGKGYSYPDMMADGFGRAGYIFAVTMQVSTYYLVNIALFVDISNWLLLAQEGIDILTEKTPFLGHRFCFCDMLLLTGAAATCLAQVRTFRGLIFWAAVSLACTIARIMILVYQIGAHDLLQECRPSFDGITATSTFNSLATTAFLFGGHGLFPEEMAELRRPESYFPALHASYVVLILGYGLNTYLAYAVWGEWTAGDNQFNWPLNGATLTSSFLSAVWGILEMTTSHVMLLNTVAGLAMDVEKHPWVKAILDKRGSCYSRALIRATFVWTEVFWAFMFSAAGIANIQAFVGAFGFTSLTYYAPFAAYWKLLRRTSDRRGAELACLIFILAGLLLTIVGSYSSISGMVEEINKYRLFDTSTCSVSDLMSTSSCQNPCREAYGYDPQDCQGS</sequence>
<dbReference type="EMBL" id="CAUJNA010002313">
    <property type="protein sequence ID" value="CAJ1392295.1"/>
    <property type="molecule type" value="Genomic_DNA"/>
</dbReference>
<feature type="transmembrane region" description="Helical" evidence="6">
    <location>
        <begin position="217"/>
        <end position="235"/>
    </location>
</feature>
<evidence type="ECO:0000256" key="4">
    <source>
        <dbReference type="ARBA" id="ARBA00022989"/>
    </source>
</evidence>
<protein>
    <recommendedName>
        <fullName evidence="7">Amino acid transporter transmembrane domain-containing protein</fullName>
    </recommendedName>
</protein>